<proteinExistence type="predicted"/>
<feature type="transmembrane region" description="Helical" evidence="1">
    <location>
        <begin position="21"/>
        <end position="38"/>
    </location>
</feature>
<feature type="domain" description="2TM" evidence="2">
    <location>
        <begin position="9"/>
        <end position="90"/>
    </location>
</feature>
<gene>
    <name evidence="3" type="ORF">FJY68_07940</name>
</gene>
<sequence length="97" mass="11497">MLDEKELEKRAREQVEAQKGFYIHLLTYLIVNAGLFLVNAGTRGRYGGWWFYWPLFGWGIGLASHAFNVFGVLALFTSDWEERQVKKLMDRERRRNQ</sequence>
<keyword evidence="1" id="KW-0812">Transmembrane</keyword>
<comment type="caution">
    <text evidence="3">The sequence shown here is derived from an EMBL/GenBank/DDBJ whole genome shotgun (WGS) entry which is preliminary data.</text>
</comment>
<dbReference type="EMBL" id="VGIR01000043">
    <property type="protein sequence ID" value="MBM3331764.1"/>
    <property type="molecule type" value="Genomic_DNA"/>
</dbReference>
<dbReference type="Proteomes" id="UP000779900">
    <property type="component" value="Unassembled WGS sequence"/>
</dbReference>
<dbReference type="InterPro" id="IPR025698">
    <property type="entry name" value="2TM_dom"/>
</dbReference>
<reference evidence="3" key="1">
    <citation type="submission" date="2019-03" db="EMBL/GenBank/DDBJ databases">
        <title>Lake Tanganyika Metagenome-Assembled Genomes (MAGs).</title>
        <authorList>
            <person name="Tran P."/>
        </authorList>
    </citation>
    <scope>NUCLEOTIDE SEQUENCE</scope>
    <source>
        <strain evidence="3">K_DeepCast_150m_m2_040</strain>
    </source>
</reference>
<keyword evidence="1" id="KW-0472">Membrane</keyword>
<feature type="transmembrane region" description="Helical" evidence="1">
    <location>
        <begin position="50"/>
        <end position="76"/>
    </location>
</feature>
<evidence type="ECO:0000313" key="4">
    <source>
        <dbReference type="Proteomes" id="UP000779900"/>
    </source>
</evidence>
<evidence type="ECO:0000259" key="2">
    <source>
        <dbReference type="Pfam" id="PF13239"/>
    </source>
</evidence>
<dbReference type="AlphaFoldDB" id="A0A937XI18"/>
<accession>A0A937XI18</accession>
<protein>
    <submittedName>
        <fullName evidence="3">2TM domain-containing protein</fullName>
    </submittedName>
</protein>
<dbReference type="Pfam" id="PF13239">
    <property type="entry name" value="2TM"/>
    <property type="match status" value="1"/>
</dbReference>
<keyword evidence="1" id="KW-1133">Transmembrane helix</keyword>
<evidence type="ECO:0000313" key="3">
    <source>
        <dbReference type="EMBL" id="MBM3331764.1"/>
    </source>
</evidence>
<evidence type="ECO:0000256" key="1">
    <source>
        <dbReference type="SAM" id="Phobius"/>
    </source>
</evidence>
<name>A0A937XI18_UNCW3</name>
<organism evidence="3 4">
    <name type="scientific">candidate division WOR-3 bacterium</name>
    <dbReference type="NCBI Taxonomy" id="2052148"/>
    <lineage>
        <taxon>Bacteria</taxon>
        <taxon>Bacteria division WOR-3</taxon>
    </lineage>
</organism>